<dbReference type="AlphaFoldDB" id="A0A653A640"/>
<dbReference type="EMBL" id="UPXX01000019">
    <property type="protein sequence ID" value="VBB43546.1"/>
    <property type="molecule type" value="Genomic_DNA"/>
</dbReference>
<accession>A0A653A640</accession>
<organism evidence="1">
    <name type="scientific">Uncultured Desulfatiglans sp</name>
    <dbReference type="NCBI Taxonomy" id="1748965"/>
    <lineage>
        <taxon>Bacteria</taxon>
        <taxon>Pseudomonadati</taxon>
        <taxon>Thermodesulfobacteriota</taxon>
        <taxon>Desulfobacteria</taxon>
        <taxon>Desulfatiglandales</taxon>
        <taxon>Desulfatiglandaceae</taxon>
        <taxon>Desulfatiglans</taxon>
        <taxon>environmental samples</taxon>
    </lineage>
</organism>
<protein>
    <submittedName>
        <fullName evidence="1">Uncharacterized protein</fullName>
    </submittedName>
</protein>
<evidence type="ECO:0000313" key="1">
    <source>
        <dbReference type="EMBL" id="VBB43546.1"/>
    </source>
</evidence>
<proteinExistence type="predicted"/>
<sequence>MGRALEQVLARRYAEKYQDLGRPIHLIGVEFSRKERNLRAFEVQSLTTPAAENTGPPG</sequence>
<reference evidence="1" key="1">
    <citation type="submission" date="2018-07" db="EMBL/GenBank/DDBJ databases">
        <authorList>
            <consortium name="Genoscope - CEA"/>
            <person name="William W."/>
        </authorList>
    </citation>
    <scope>NUCLEOTIDE SEQUENCE</scope>
    <source>
        <strain evidence="1">IK1</strain>
    </source>
</reference>
<gene>
    <name evidence="1" type="ORF">TRIP_B260012</name>
</gene>
<name>A0A653A640_UNCDX</name>